<organism evidence="4 5">
    <name type="scientific">Acinetobacter radioresistens</name>
    <dbReference type="NCBI Taxonomy" id="40216"/>
    <lineage>
        <taxon>Bacteria</taxon>
        <taxon>Pseudomonadati</taxon>
        <taxon>Pseudomonadota</taxon>
        <taxon>Gammaproteobacteria</taxon>
        <taxon>Moraxellales</taxon>
        <taxon>Moraxellaceae</taxon>
        <taxon>Acinetobacter</taxon>
    </lineage>
</organism>
<comment type="caution">
    <text evidence="4">The sequence shown here is derived from an EMBL/GenBank/DDBJ whole genome shotgun (WGS) entry which is preliminary data.</text>
</comment>
<dbReference type="InterPro" id="IPR016155">
    <property type="entry name" value="Mopterin_synth/thiamin_S_b"/>
</dbReference>
<proteinExistence type="inferred from homology"/>
<dbReference type="InterPro" id="IPR037021">
    <property type="entry name" value="RnfH_sf"/>
</dbReference>
<dbReference type="RefSeq" id="WP_005018928.1">
    <property type="nucleotide sequence ID" value="NZ_BKHE01000171.1"/>
</dbReference>
<protein>
    <recommendedName>
        <fullName evidence="2">UPF0125 protein DIC32_12105</fullName>
    </recommendedName>
</protein>
<evidence type="ECO:0000313" key="4">
    <source>
        <dbReference type="EMBL" id="HCM32117.1"/>
    </source>
</evidence>
<dbReference type="Proteomes" id="UP000262257">
    <property type="component" value="Unassembled WGS sequence"/>
</dbReference>
<dbReference type="HAMAP" id="MF_00460">
    <property type="entry name" value="UPF0125_RnfH"/>
    <property type="match status" value="1"/>
</dbReference>
<dbReference type="InterPro" id="IPR005346">
    <property type="entry name" value="RnfH"/>
</dbReference>
<evidence type="ECO:0000256" key="3">
    <source>
        <dbReference type="SAM" id="MobiDB-lite"/>
    </source>
</evidence>
<dbReference type="Gene3D" id="3.10.20.280">
    <property type="entry name" value="RnfH-like"/>
    <property type="match status" value="1"/>
</dbReference>
<dbReference type="Pfam" id="PF03658">
    <property type="entry name" value="Ub-RnfH"/>
    <property type="match status" value="1"/>
</dbReference>
<dbReference type="AlphaFoldDB" id="A0A3A4DH27"/>
<dbReference type="PANTHER" id="PTHR37483:SF1">
    <property type="entry name" value="UPF0125 PROTEIN RATB"/>
    <property type="match status" value="1"/>
</dbReference>
<evidence type="ECO:0000313" key="5">
    <source>
        <dbReference type="Proteomes" id="UP000262257"/>
    </source>
</evidence>
<sequence length="107" mass="12316">MVKHQQVWVAYAHPEAQFLIAVEFTEGMTVRDAIEQSGIRNKIDLPEVLQTGIFGIKVTEMSQPLQAGDRVEIYRPLTVNPKETRRKRAEKNPVGRYAKSNRLRQLK</sequence>
<feature type="region of interest" description="Disordered" evidence="3">
    <location>
        <begin position="78"/>
        <end position="107"/>
    </location>
</feature>
<dbReference type="PANTHER" id="PTHR37483">
    <property type="entry name" value="UPF0125 PROTEIN RATB"/>
    <property type="match status" value="1"/>
</dbReference>
<dbReference type="SUPFAM" id="SSF54285">
    <property type="entry name" value="MoaD/ThiS"/>
    <property type="match status" value="1"/>
</dbReference>
<gene>
    <name evidence="4" type="ORF">DIC32_12105</name>
</gene>
<comment type="similarity">
    <text evidence="1 2">Belongs to the UPF0125 (RnfH) family.</text>
</comment>
<evidence type="ECO:0000256" key="2">
    <source>
        <dbReference type="HAMAP-Rule" id="MF_00460"/>
    </source>
</evidence>
<evidence type="ECO:0000256" key="1">
    <source>
        <dbReference type="ARBA" id="ARBA00010645"/>
    </source>
</evidence>
<reference evidence="4 5" key="1">
    <citation type="journal article" date="2018" name="Nat. Biotechnol.">
        <title>A standardized bacterial taxonomy based on genome phylogeny substantially revises the tree of life.</title>
        <authorList>
            <person name="Parks D.H."/>
            <person name="Chuvochina M."/>
            <person name="Waite D.W."/>
            <person name="Rinke C."/>
            <person name="Skarshewski A."/>
            <person name="Chaumeil P.A."/>
            <person name="Hugenholtz P."/>
        </authorList>
    </citation>
    <scope>NUCLEOTIDE SEQUENCE [LARGE SCALE GENOMIC DNA]</scope>
    <source>
        <strain evidence="4">UBA10045</strain>
    </source>
</reference>
<dbReference type="EMBL" id="DPXL01000153">
    <property type="protein sequence ID" value="HCM32117.1"/>
    <property type="molecule type" value="Genomic_DNA"/>
</dbReference>
<name>A0A3A4DH27_ACIRA</name>
<dbReference type="NCBIfam" id="NF002490">
    <property type="entry name" value="PRK01777.1"/>
    <property type="match status" value="1"/>
</dbReference>
<accession>A0A3A4DH27</accession>